<keyword evidence="7" id="KW-0472">Membrane</keyword>
<dbReference type="Gene3D" id="1.20.58.1970">
    <property type="match status" value="1"/>
</dbReference>
<evidence type="ECO:0000313" key="11">
    <source>
        <dbReference type="EMBL" id="KNZ59350.1"/>
    </source>
</evidence>
<dbReference type="InterPro" id="IPR048680">
    <property type="entry name" value="COG4_N"/>
</dbReference>
<dbReference type="Proteomes" id="UP000037035">
    <property type="component" value="Unassembled WGS sequence"/>
</dbReference>
<keyword evidence="5" id="KW-0653">Protein transport</keyword>
<dbReference type="GO" id="GO:0000139">
    <property type="term" value="C:Golgi membrane"/>
    <property type="evidence" value="ECO:0007669"/>
    <property type="project" value="UniProtKB-SubCell"/>
</dbReference>
<dbReference type="InterPro" id="IPR048684">
    <property type="entry name" value="COG4_C"/>
</dbReference>
<evidence type="ECO:0000256" key="5">
    <source>
        <dbReference type="ARBA" id="ARBA00022927"/>
    </source>
</evidence>
<dbReference type="Pfam" id="PF20663">
    <property type="entry name" value="COG4_N"/>
    <property type="match status" value="1"/>
</dbReference>
<feature type="domain" description="COG4 transport protein middle alpha-helical bundle" evidence="10">
    <location>
        <begin position="213"/>
        <end position="591"/>
    </location>
</feature>
<dbReference type="PANTHER" id="PTHR24016">
    <property type="entry name" value="CONSERVED OLIGOMERIC GOLGI COMPLEX SUBUNIT 4"/>
    <property type="match status" value="1"/>
</dbReference>
<reference evidence="11 12" key="1">
    <citation type="submission" date="2015-08" db="EMBL/GenBank/DDBJ databases">
        <title>Next Generation Sequencing and Analysis of the Genome of Puccinia sorghi L Schw, the Causal Agent of Maize Common Rust.</title>
        <authorList>
            <person name="Rochi L."/>
            <person name="Burguener G."/>
            <person name="Darino M."/>
            <person name="Turjanski A."/>
            <person name="Kreff E."/>
            <person name="Dieguez M.J."/>
            <person name="Sacco F."/>
        </authorList>
    </citation>
    <scope>NUCLEOTIDE SEQUENCE [LARGE SCALE GENOMIC DNA]</scope>
    <source>
        <strain evidence="11 12">RO10H11247</strain>
    </source>
</reference>
<dbReference type="AlphaFoldDB" id="A0A0L6VGY4"/>
<dbReference type="InterPro" id="IPR013167">
    <property type="entry name" value="COG4_M"/>
</dbReference>
<comment type="caution">
    <text evidence="11">The sequence shown here is derived from an EMBL/GenBank/DDBJ whole genome shotgun (WGS) entry which is preliminary data.</text>
</comment>
<evidence type="ECO:0000256" key="4">
    <source>
        <dbReference type="ARBA" id="ARBA00022448"/>
    </source>
</evidence>
<feature type="region of interest" description="Disordered" evidence="9">
    <location>
        <begin position="456"/>
        <end position="482"/>
    </location>
</feature>
<dbReference type="VEuPathDB" id="FungiDB:VP01_1751g3"/>
<dbReference type="PANTHER" id="PTHR24016:SF0">
    <property type="entry name" value="CONSERVED OLIGOMERIC GOLGI COMPLEX SUBUNIT 4"/>
    <property type="match status" value="1"/>
</dbReference>
<dbReference type="Pfam" id="PF20662">
    <property type="entry name" value="COG4_C"/>
    <property type="match status" value="1"/>
</dbReference>
<keyword evidence="6" id="KW-0333">Golgi apparatus</keyword>
<dbReference type="STRING" id="27349.A0A0L6VGY4"/>
<gene>
    <name evidence="11" type="ORF">VP01_1751g3</name>
</gene>
<proteinExistence type="inferred from homology"/>
<keyword evidence="4" id="KW-0813">Transport</keyword>
<dbReference type="GO" id="GO:0015031">
    <property type="term" value="P:protein transport"/>
    <property type="evidence" value="ECO:0007669"/>
    <property type="project" value="UniProtKB-KW"/>
</dbReference>
<name>A0A0L6VGY4_9BASI</name>
<evidence type="ECO:0000256" key="3">
    <source>
        <dbReference type="ARBA" id="ARBA00020975"/>
    </source>
</evidence>
<comment type="subcellular location">
    <subcellularLocation>
        <location evidence="1">Golgi apparatus membrane</location>
        <topology evidence="1">Peripheral membrane protein</topology>
    </subcellularLocation>
</comment>
<protein>
    <recommendedName>
        <fullName evidence="3">Conserved oligomeric Golgi complex subunit 4</fullName>
    </recommendedName>
    <alternativeName>
        <fullName evidence="8">Component of oligomeric Golgi complex 4</fullName>
    </alternativeName>
</protein>
<evidence type="ECO:0000256" key="7">
    <source>
        <dbReference type="ARBA" id="ARBA00023136"/>
    </source>
</evidence>
<evidence type="ECO:0000256" key="2">
    <source>
        <dbReference type="ARBA" id="ARBA00009215"/>
    </source>
</evidence>
<accession>A0A0L6VGY4</accession>
<evidence type="ECO:0000259" key="10">
    <source>
        <dbReference type="SMART" id="SM00762"/>
    </source>
</evidence>
<dbReference type="InterPro" id="IPR048682">
    <property type="entry name" value="COG4"/>
</dbReference>
<dbReference type="SMART" id="SM00762">
    <property type="entry name" value="Cog4"/>
    <property type="match status" value="1"/>
</dbReference>
<dbReference type="OrthoDB" id="47059at2759"/>
<dbReference type="Pfam" id="PF08318">
    <property type="entry name" value="COG4_m"/>
    <property type="match status" value="1"/>
</dbReference>
<sequence>MHFGNKKPSSDLGWTLCGWSHNDHSAMNPTSTIAPLESAPVYTREHLAGLHSHLELISALTHLGMAAISSTKSVEYQVDQSLSKLLSSSDRIDSALNTIAEIGPIVQDLSEDASALHEVVIERAEVAERISSKVRVLDLEQSRVKDCIDRVQSAAELKDAFNQLFQAIEYADWEAATRHAQRAIAIDRAFLTSQFVEAVVPTADIPEPPAIALDNLISQLTEIFLKSFNAAAQVKDEAATTRFFKLFPLLGPSASEAGLGAYSDFVRTLISVPSSITRPTDGAKPTSIVTQLTSIVEQLALIIDQHQGVVDKYYGPRSMVTVALKLNNELDRLMARIISTWETDHQLNRKLLGVQRYSFIAQNQLLASSNNSASANPINSPAALHSSLLSLAGNVQRTYNLPQNSASSLNSAAVASHEEGTEDPREIDFLIAELAGMSSRWQTYRRFLHARFGEVHPNEPQDREDSESPITPSTVPKKLHVSPPTHYCEQFEQLEETELSNKLGDLLERFYLPLETWYLRINIEKAHSADEMDLSSSPHLSSALDDTFYMTKKVMLRLMSAGNVKCVGAGLCKINEILHRDFGDVMKKRLESVSANLSAGTSVGFGMKTSEEKEKRERSVRISHVTVWLRSFEVYLNDLNMASEYVIRLVDEITNGPVFTQSFFIPTEIDEVKSSLGELRKLSQKMAGINKSGLEQLFNQLIRSKLRSILADCYKDVSYVLDEESFAEAEVQDLFRKRFQKAWGLLMDPYRNSMTAENFKELIGMTVNVIVRTWENMIKSQRFNELGSIKFDKDIRTVSSFLSDQTSFGISLVSEAFIRLKQISSLLLMKTLDDDHNPNDAHETPLDHDQLLKNFLVAEDINWRLNIKEIKNVLALKI</sequence>
<comment type="similarity">
    <text evidence="2">Belongs to the COG4 family.</text>
</comment>
<evidence type="ECO:0000313" key="12">
    <source>
        <dbReference type="Proteomes" id="UP000037035"/>
    </source>
</evidence>
<organism evidence="11 12">
    <name type="scientific">Puccinia sorghi</name>
    <dbReference type="NCBI Taxonomy" id="27349"/>
    <lineage>
        <taxon>Eukaryota</taxon>
        <taxon>Fungi</taxon>
        <taxon>Dikarya</taxon>
        <taxon>Basidiomycota</taxon>
        <taxon>Pucciniomycotina</taxon>
        <taxon>Pucciniomycetes</taxon>
        <taxon>Pucciniales</taxon>
        <taxon>Pucciniaceae</taxon>
        <taxon>Puccinia</taxon>
    </lineage>
</organism>
<dbReference type="Gene3D" id="1.10.287.1060">
    <property type="entry name" value="ESAT-6-like"/>
    <property type="match status" value="1"/>
</dbReference>
<evidence type="ECO:0000256" key="9">
    <source>
        <dbReference type="SAM" id="MobiDB-lite"/>
    </source>
</evidence>
<evidence type="ECO:0000256" key="6">
    <source>
        <dbReference type="ARBA" id="ARBA00023034"/>
    </source>
</evidence>
<keyword evidence="12" id="KW-1185">Reference proteome</keyword>
<dbReference type="EMBL" id="LAVV01006561">
    <property type="protein sequence ID" value="KNZ59350.1"/>
    <property type="molecule type" value="Genomic_DNA"/>
</dbReference>
<evidence type="ECO:0000256" key="1">
    <source>
        <dbReference type="ARBA" id="ARBA00004395"/>
    </source>
</evidence>
<evidence type="ECO:0000256" key="8">
    <source>
        <dbReference type="ARBA" id="ARBA00031340"/>
    </source>
</evidence>